<dbReference type="EMBL" id="MU006717">
    <property type="protein sequence ID" value="KAF2627319.1"/>
    <property type="molecule type" value="Genomic_DNA"/>
</dbReference>
<accession>A0ACB6RZW7</accession>
<name>A0ACB6RZW7_9PLEO</name>
<evidence type="ECO:0000313" key="1">
    <source>
        <dbReference type="EMBL" id="KAF2627319.1"/>
    </source>
</evidence>
<comment type="caution">
    <text evidence="1">The sequence shown here is derived from an EMBL/GenBank/DDBJ whole genome shotgun (WGS) entry which is preliminary data.</text>
</comment>
<organism evidence="1 2">
    <name type="scientific">Macroventuria anomochaeta</name>
    <dbReference type="NCBI Taxonomy" id="301207"/>
    <lineage>
        <taxon>Eukaryota</taxon>
        <taxon>Fungi</taxon>
        <taxon>Dikarya</taxon>
        <taxon>Ascomycota</taxon>
        <taxon>Pezizomycotina</taxon>
        <taxon>Dothideomycetes</taxon>
        <taxon>Pleosporomycetidae</taxon>
        <taxon>Pleosporales</taxon>
        <taxon>Pleosporineae</taxon>
        <taxon>Didymellaceae</taxon>
        <taxon>Macroventuria</taxon>
    </lineage>
</organism>
<evidence type="ECO:0000313" key="2">
    <source>
        <dbReference type="Proteomes" id="UP000799754"/>
    </source>
</evidence>
<proteinExistence type="predicted"/>
<dbReference type="Proteomes" id="UP000799754">
    <property type="component" value="Unassembled WGS sequence"/>
</dbReference>
<gene>
    <name evidence="1" type="ORF">BU25DRAFT_61314</name>
</gene>
<sequence length="294" mass="32884">MHSLLSLPREIRDQIIEQVLLFRKEPPQDPAHDNESRQDAIGQGALRPPTILPSTYNALGLLETNIQLKDETQSRLEQLNLSYSLDVMVVDNELWPTWTCCPSRVPGPIDTVNVSLRFFSKGNDPYMVHVARTCWAILQGRKWTNASLHPLAETFLHIRDVCLQPGSKDAKIGALCFNAATSNRLDNTTSSAPSEPLSSVGLKSLFGKHRSLWNSFRSIHQYQFASTGEARRLELVASLKIMVLLFLQEAWEDECTTYTSYVGPLGSAFRSVQDVHFAVDGQNLEQLTSSVLST</sequence>
<protein>
    <submittedName>
        <fullName evidence="1">Uncharacterized protein</fullName>
    </submittedName>
</protein>
<keyword evidence="2" id="KW-1185">Reference proteome</keyword>
<reference evidence="1" key="1">
    <citation type="journal article" date="2020" name="Stud. Mycol.">
        <title>101 Dothideomycetes genomes: a test case for predicting lifestyles and emergence of pathogens.</title>
        <authorList>
            <person name="Haridas S."/>
            <person name="Albert R."/>
            <person name="Binder M."/>
            <person name="Bloem J."/>
            <person name="Labutti K."/>
            <person name="Salamov A."/>
            <person name="Andreopoulos B."/>
            <person name="Baker S."/>
            <person name="Barry K."/>
            <person name="Bills G."/>
            <person name="Bluhm B."/>
            <person name="Cannon C."/>
            <person name="Castanera R."/>
            <person name="Culley D."/>
            <person name="Daum C."/>
            <person name="Ezra D."/>
            <person name="Gonzalez J."/>
            <person name="Henrissat B."/>
            <person name="Kuo A."/>
            <person name="Liang C."/>
            <person name="Lipzen A."/>
            <person name="Lutzoni F."/>
            <person name="Magnuson J."/>
            <person name="Mondo S."/>
            <person name="Nolan M."/>
            <person name="Ohm R."/>
            <person name="Pangilinan J."/>
            <person name="Park H.-J."/>
            <person name="Ramirez L."/>
            <person name="Alfaro M."/>
            <person name="Sun H."/>
            <person name="Tritt A."/>
            <person name="Yoshinaga Y."/>
            <person name="Zwiers L.-H."/>
            <person name="Turgeon B."/>
            <person name="Goodwin S."/>
            <person name="Spatafora J."/>
            <person name="Crous P."/>
            <person name="Grigoriev I."/>
        </authorList>
    </citation>
    <scope>NUCLEOTIDE SEQUENCE</scope>
    <source>
        <strain evidence="1">CBS 525.71</strain>
    </source>
</reference>